<evidence type="ECO:0000313" key="1">
    <source>
        <dbReference type="EMBL" id="KYO66552.1"/>
    </source>
</evidence>
<dbReference type="GO" id="GO:0005975">
    <property type="term" value="P:carbohydrate metabolic process"/>
    <property type="evidence" value="ECO:0007669"/>
    <property type="project" value="InterPro"/>
</dbReference>
<dbReference type="STRING" id="520767.ATZ99_11800"/>
<dbReference type="EMBL" id="LOHZ01000027">
    <property type="protein sequence ID" value="KYO66552.1"/>
    <property type="molecule type" value="Genomic_DNA"/>
</dbReference>
<keyword evidence="2" id="KW-1185">Reference proteome</keyword>
<dbReference type="Proteomes" id="UP000075737">
    <property type="component" value="Unassembled WGS sequence"/>
</dbReference>
<dbReference type="Gene3D" id="1.50.10.20">
    <property type="match status" value="1"/>
</dbReference>
<evidence type="ECO:0008006" key="3">
    <source>
        <dbReference type="Google" id="ProtNLM"/>
    </source>
</evidence>
<gene>
    <name evidence="1" type="ORF">ATZ99_11800</name>
</gene>
<proteinExistence type="predicted"/>
<dbReference type="AlphaFoldDB" id="A0A162MLB3"/>
<dbReference type="InterPro" id="IPR008928">
    <property type="entry name" value="6-hairpin_glycosidase_sf"/>
</dbReference>
<dbReference type="OrthoDB" id="9795873at2"/>
<accession>A0A162MLB3</accession>
<sequence length="341" mass="38549">MYKHLLKMTDKNGIIQFSKKDEPDKSSGYTVDDNARALIVSLNMKNEEGRELSKIYANFLKEAQKEDGSFSNLKVDKKFLPDLDSEDCFGRAFLASCYVATHGDAELKNLGLNLILKSIEYIGNIRSLRAAAYCLIGLFYLEDIFPGNRFIMDSAKKLAYHLIEKYQQNSCGEWQWFEDRLTYCNALLPHSLFSYYELSSDKKALKVANKTLKFLSGALFKKGYLNIVGNRGWWNKEDKPPLFDQQPVDAASIILACLQAYIATGDKEYMVLARVAFKWYMGENINKVPLINDKTQGCHDALVPDGVNLNQGAEALVSYLMACQLLNEFERGNAVECVPAV</sequence>
<organism evidence="1 2">
    <name type="scientific">Thermovenabulum gondwanense</name>
    <dbReference type="NCBI Taxonomy" id="520767"/>
    <lineage>
        <taxon>Bacteria</taxon>
        <taxon>Bacillati</taxon>
        <taxon>Bacillota</taxon>
        <taxon>Clostridia</taxon>
        <taxon>Thermosediminibacterales</taxon>
        <taxon>Thermosediminibacteraceae</taxon>
        <taxon>Thermovenabulum</taxon>
    </lineage>
</organism>
<comment type="caution">
    <text evidence="1">The sequence shown here is derived from an EMBL/GenBank/DDBJ whole genome shotgun (WGS) entry which is preliminary data.</text>
</comment>
<dbReference type="RefSeq" id="WP_068748305.1">
    <property type="nucleotide sequence ID" value="NZ_LOHZ01000027.1"/>
</dbReference>
<name>A0A162MLB3_9FIRM</name>
<reference evidence="1 2" key="1">
    <citation type="submission" date="2015-12" db="EMBL/GenBank/DDBJ databases">
        <title>Draft genome of Thermovenabulum gondwanense isolated from a red thermophilic microbial mat colonisisng an outflow channel of a bore well.</title>
        <authorList>
            <person name="Patel B.K."/>
        </authorList>
    </citation>
    <scope>NUCLEOTIDE SEQUENCE [LARGE SCALE GENOMIC DNA]</scope>
    <source>
        <strain evidence="1 2">R270</strain>
    </source>
</reference>
<dbReference type="SUPFAM" id="SSF48208">
    <property type="entry name" value="Six-hairpin glycosidases"/>
    <property type="match status" value="1"/>
</dbReference>
<evidence type="ECO:0000313" key="2">
    <source>
        <dbReference type="Proteomes" id="UP000075737"/>
    </source>
</evidence>
<dbReference type="InterPro" id="IPR008930">
    <property type="entry name" value="Terpenoid_cyclase/PrenylTrfase"/>
</dbReference>
<dbReference type="SUPFAM" id="SSF48239">
    <property type="entry name" value="Terpenoid cyclases/Protein prenyltransferases"/>
    <property type="match status" value="1"/>
</dbReference>
<protein>
    <recommendedName>
        <fullName evidence="3">Glycosyltransferase</fullName>
    </recommendedName>
</protein>